<dbReference type="InParanoid" id="G9MKN5"/>
<evidence type="ECO:0000256" key="1">
    <source>
        <dbReference type="SAM" id="MobiDB-lite"/>
    </source>
</evidence>
<name>G9MKN5_HYPVG</name>
<evidence type="ECO:0000313" key="2">
    <source>
        <dbReference type="EMBL" id="EHK24782.1"/>
    </source>
</evidence>
<protein>
    <submittedName>
        <fullName evidence="2">Uncharacterized protein</fullName>
    </submittedName>
</protein>
<comment type="caution">
    <text evidence="2">The sequence shown here is derived from an EMBL/GenBank/DDBJ whole genome shotgun (WGS) entry which is preliminary data.</text>
</comment>
<reference evidence="2 3" key="1">
    <citation type="journal article" date="2011" name="Genome Biol.">
        <title>Comparative genome sequence analysis underscores mycoparasitism as the ancestral life style of Trichoderma.</title>
        <authorList>
            <person name="Kubicek C.P."/>
            <person name="Herrera-Estrella A."/>
            <person name="Seidl-Seiboth V."/>
            <person name="Martinez D.A."/>
            <person name="Druzhinina I.S."/>
            <person name="Thon M."/>
            <person name="Zeilinger S."/>
            <person name="Casas-Flores S."/>
            <person name="Horwitz B.A."/>
            <person name="Mukherjee P.K."/>
            <person name="Mukherjee M."/>
            <person name="Kredics L."/>
            <person name="Alcaraz L.D."/>
            <person name="Aerts A."/>
            <person name="Antal Z."/>
            <person name="Atanasova L."/>
            <person name="Cervantes-Badillo M.G."/>
            <person name="Challacombe J."/>
            <person name="Chertkov O."/>
            <person name="McCluskey K."/>
            <person name="Coulpier F."/>
            <person name="Deshpande N."/>
            <person name="von Doehren H."/>
            <person name="Ebbole D.J."/>
            <person name="Esquivel-Naranjo E.U."/>
            <person name="Fekete E."/>
            <person name="Flipphi M."/>
            <person name="Glaser F."/>
            <person name="Gomez-Rodriguez E.Y."/>
            <person name="Gruber S."/>
            <person name="Han C."/>
            <person name="Henrissat B."/>
            <person name="Hermosa R."/>
            <person name="Hernandez-Onate M."/>
            <person name="Karaffa L."/>
            <person name="Kosti I."/>
            <person name="Le Crom S."/>
            <person name="Lindquist E."/>
            <person name="Lucas S."/>
            <person name="Luebeck M."/>
            <person name="Luebeck P.S."/>
            <person name="Margeot A."/>
            <person name="Metz B."/>
            <person name="Misra M."/>
            <person name="Nevalainen H."/>
            <person name="Omann M."/>
            <person name="Packer N."/>
            <person name="Perrone G."/>
            <person name="Uresti-Rivera E.E."/>
            <person name="Salamov A."/>
            <person name="Schmoll M."/>
            <person name="Seiboth B."/>
            <person name="Shapiro H."/>
            <person name="Sukno S."/>
            <person name="Tamayo-Ramos J.A."/>
            <person name="Tisch D."/>
            <person name="Wiest A."/>
            <person name="Wilkinson H.H."/>
            <person name="Zhang M."/>
            <person name="Coutinho P.M."/>
            <person name="Kenerley C.M."/>
            <person name="Monte E."/>
            <person name="Baker S.E."/>
            <person name="Grigoriev I.V."/>
        </authorList>
    </citation>
    <scope>NUCLEOTIDE SEQUENCE [LARGE SCALE GENOMIC DNA]</scope>
    <source>
        <strain evidence="3">Gv29-8 / FGSC 10586</strain>
    </source>
</reference>
<proteinExistence type="predicted"/>
<dbReference type="EMBL" id="ABDF02000004">
    <property type="protein sequence ID" value="EHK24782.1"/>
    <property type="molecule type" value="Genomic_DNA"/>
</dbReference>
<accession>G9MKN5</accession>
<dbReference type="AlphaFoldDB" id="G9MKN5"/>
<sequence>MTPKQPGICLSIDTSCDGSLADADTIRYHGPIEKRGGAREHITTKADQGGQIGSGP</sequence>
<dbReference type="GeneID" id="25791472"/>
<dbReference type="RefSeq" id="XP_013958983.1">
    <property type="nucleotide sequence ID" value="XM_014103508.1"/>
</dbReference>
<feature type="region of interest" description="Disordered" evidence="1">
    <location>
        <begin position="37"/>
        <end position="56"/>
    </location>
</feature>
<evidence type="ECO:0000313" key="3">
    <source>
        <dbReference type="Proteomes" id="UP000007115"/>
    </source>
</evidence>
<dbReference type="HOGENOM" id="CLU_3014455_0_0_1"/>
<keyword evidence="3" id="KW-1185">Reference proteome</keyword>
<organism evidence="2 3">
    <name type="scientific">Hypocrea virens (strain Gv29-8 / FGSC 10586)</name>
    <name type="common">Gliocladium virens</name>
    <name type="synonym">Trichoderma virens</name>
    <dbReference type="NCBI Taxonomy" id="413071"/>
    <lineage>
        <taxon>Eukaryota</taxon>
        <taxon>Fungi</taxon>
        <taxon>Dikarya</taxon>
        <taxon>Ascomycota</taxon>
        <taxon>Pezizomycotina</taxon>
        <taxon>Sordariomycetes</taxon>
        <taxon>Hypocreomycetidae</taxon>
        <taxon>Hypocreales</taxon>
        <taxon>Hypocreaceae</taxon>
        <taxon>Trichoderma</taxon>
    </lineage>
</organism>
<gene>
    <name evidence="2" type="ORF">TRIVIDRAFT_220222</name>
</gene>
<dbReference type="VEuPathDB" id="FungiDB:TRIVIDRAFT_220222"/>
<dbReference type="Proteomes" id="UP000007115">
    <property type="component" value="Unassembled WGS sequence"/>
</dbReference>